<dbReference type="InterPro" id="IPR001466">
    <property type="entry name" value="Beta-lactam-related"/>
</dbReference>
<name>A0A964WX07_9FLAO</name>
<sequence length="341" mass="39302">MRTKRTFPFLLITIIFIVSSCKEVKKEKSIETAASEKVIPTDDFIFSTLISKNGEIVFQEYYNGKTIDSLCDVQSLTKGLMSILIGIAIDKEYIKDVDEPIVKYFPNEFKNLTDTKKNTITIKHLLNQTSGLSWKGYLEHEEWLNNEDPISFVLKKDLENNPGEKYNYNSGATHLLSVIISRVSGKSTLEFANEFLFDDLNIYSTNWQKRNKGYYDGSGLGLKMKPIDLMKIGQLLEKNGDWNGLQLVSKEWIQKMFDENEKSSTEWGLKNSKHGFCWYQSEFKRNKIDYGMGYGGQFIIMIPDKELIIVTTHNHDTPNGIEQQMKFLNTKLPKLIEKYGS</sequence>
<dbReference type="Gene3D" id="3.40.710.10">
    <property type="entry name" value="DD-peptidase/beta-lactamase superfamily"/>
    <property type="match status" value="1"/>
</dbReference>
<dbReference type="Proteomes" id="UP000667650">
    <property type="component" value="Unassembled WGS sequence"/>
</dbReference>
<evidence type="ECO:0000313" key="3">
    <source>
        <dbReference type="Proteomes" id="UP000667650"/>
    </source>
</evidence>
<proteinExistence type="predicted"/>
<dbReference type="PROSITE" id="PS51257">
    <property type="entry name" value="PROKAR_LIPOPROTEIN"/>
    <property type="match status" value="1"/>
</dbReference>
<organism evidence="2 3">
    <name type="scientific">Flagellimonas ochracea</name>
    <dbReference type="NCBI Taxonomy" id="2696472"/>
    <lineage>
        <taxon>Bacteria</taxon>
        <taxon>Pseudomonadati</taxon>
        <taxon>Bacteroidota</taxon>
        <taxon>Flavobacteriia</taxon>
        <taxon>Flavobacteriales</taxon>
        <taxon>Flavobacteriaceae</taxon>
        <taxon>Flagellimonas</taxon>
    </lineage>
</organism>
<dbReference type="Pfam" id="PF00144">
    <property type="entry name" value="Beta-lactamase"/>
    <property type="match status" value="1"/>
</dbReference>
<dbReference type="RefSeq" id="WP_166522490.1">
    <property type="nucleotide sequence ID" value="NZ_JAAABI010000001.1"/>
</dbReference>
<dbReference type="SUPFAM" id="SSF56601">
    <property type="entry name" value="beta-lactamase/transpeptidase-like"/>
    <property type="match status" value="1"/>
</dbReference>
<keyword evidence="3" id="KW-1185">Reference proteome</keyword>
<feature type="domain" description="Beta-lactamase-related" evidence="1">
    <location>
        <begin position="49"/>
        <end position="324"/>
    </location>
</feature>
<dbReference type="EMBL" id="JAAABI010000001">
    <property type="protein sequence ID" value="NAY91104.1"/>
    <property type="molecule type" value="Genomic_DNA"/>
</dbReference>
<keyword evidence="2" id="KW-0378">Hydrolase</keyword>
<dbReference type="AlphaFoldDB" id="A0A964WX07"/>
<dbReference type="PANTHER" id="PTHR43283">
    <property type="entry name" value="BETA-LACTAMASE-RELATED"/>
    <property type="match status" value="1"/>
</dbReference>
<reference evidence="2" key="1">
    <citation type="submission" date="2020-01" db="EMBL/GenBank/DDBJ databases">
        <title>Muricauda ochracea sp. nov., isolated from a tidal flat of Garorim bay in Korea.</title>
        <authorList>
            <person name="Kim D."/>
            <person name="Yoo Y."/>
            <person name="Kim J.-J."/>
        </authorList>
    </citation>
    <scope>NUCLEOTIDE SEQUENCE</scope>
    <source>
        <strain evidence="2">JGD-17</strain>
    </source>
</reference>
<dbReference type="GO" id="GO:0016787">
    <property type="term" value="F:hydrolase activity"/>
    <property type="evidence" value="ECO:0007669"/>
    <property type="project" value="UniProtKB-KW"/>
</dbReference>
<comment type="caution">
    <text evidence="2">The sequence shown here is derived from an EMBL/GenBank/DDBJ whole genome shotgun (WGS) entry which is preliminary data.</text>
</comment>
<dbReference type="InterPro" id="IPR050789">
    <property type="entry name" value="Diverse_Enzym_Activities"/>
</dbReference>
<dbReference type="PANTHER" id="PTHR43283:SF7">
    <property type="entry name" value="BETA-LACTAMASE-RELATED DOMAIN-CONTAINING PROTEIN"/>
    <property type="match status" value="1"/>
</dbReference>
<evidence type="ECO:0000313" key="2">
    <source>
        <dbReference type="EMBL" id="NAY91104.1"/>
    </source>
</evidence>
<accession>A0A964WX07</accession>
<dbReference type="InterPro" id="IPR012338">
    <property type="entry name" value="Beta-lactam/transpept-like"/>
</dbReference>
<evidence type="ECO:0000259" key="1">
    <source>
        <dbReference type="Pfam" id="PF00144"/>
    </source>
</evidence>
<protein>
    <submittedName>
        <fullName evidence="2">Serine hydrolase</fullName>
    </submittedName>
</protein>
<gene>
    <name evidence="2" type="ORF">GTQ34_04155</name>
</gene>